<organism evidence="2">
    <name type="scientific">marine metagenome</name>
    <dbReference type="NCBI Taxonomy" id="408172"/>
    <lineage>
        <taxon>unclassified sequences</taxon>
        <taxon>metagenomes</taxon>
        <taxon>ecological metagenomes</taxon>
    </lineage>
</organism>
<reference evidence="2" key="1">
    <citation type="submission" date="2018-05" db="EMBL/GenBank/DDBJ databases">
        <authorList>
            <person name="Lanie J.A."/>
            <person name="Ng W.-L."/>
            <person name="Kazmierczak K.M."/>
            <person name="Andrzejewski T.M."/>
            <person name="Davidsen T.M."/>
            <person name="Wayne K.J."/>
            <person name="Tettelin H."/>
            <person name="Glass J.I."/>
            <person name="Rusch D."/>
            <person name="Podicherti R."/>
            <person name="Tsui H.-C.T."/>
            <person name="Winkler M.E."/>
        </authorList>
    </citation>
    <scope>NUCLEOTIDE SEQUENCE</scope>
</reference>
<gene>
    <name evidence="2" type="ORF">METZ01_LOCUS480493</name>
</gene>
<evidence type="ECO:0000313" key="2">
    <source>
        <dbReference type="EMBL" id="SVE27639.1"/>
    </source>
</evidence>
<protein>
    <submittedName>
        <fullName evidence="2">Uncharacterized protein</fullName>
    </submittedName>
</protein>
<accession>A0A383C6F8</accession>
<proteinExistence type="predicted"/>
<feature type="region of interest" description="Disordered" evidence="1">
    <location>
        <begin position="1"/>
        <end position="20"/>
    </location>
</feature>
<dbReference type="AlphaFoldDB" id="A0A383C6F8"/>
<evidence type="ECO:0000256" key="1">
    <source>
        <dbReference type="SAM" id="MobiDB-lite"/>
    </source>
</evidence>
<name>A0A383C6F8_9ZZZZ</name>
<dbReference type="EMBL" id="UINC01206147">
    <property type="protein sequence ID" value="SVE27639.1"/>
    <property type="molecule type" value="Genomic_DNA"/>
</dbReference>
<sequence>MSMLPRKPITKPGEGKSRQKYISEERYLEERYQISVGLKGPKRLEGEEFEDYKLRMKAENGLLKEYLRGVWVKNED</sequence>